<comment type="caution">
    <text evidence="2">The sequence shown here is derived from an EMBL/GenBank/DDBJ whole genome shotgun (WGS) entry which is preliminary data.</text>
</comment>
<dbReference type="EMBL" id="JABZXL010000024">
    <property type="protein sequence ID" value="MBF1659720.1"/>
    <property type="molecule type" value="Genomic_DNA"/>
</dbReference>
<reference evidence="2" key="1">
    <citation type="submission" date="2020-04" db="EMBL/GenBank/DDBJ databases">
        <title>Deep metagenomics examines the oral microbiome during advanced dental caries in children, revealing novel taxa and co-occurrences with host molecules.</title>
        <authorList>
            <person name="Baker J.L."/>
            <person name="Morton J.T."/>
            <person name="Dinis M."/>
            <person name="Alvarez R."/>
            <person name="Tran N.C."/>
            <person name="Knight R."/>
            <person name="Edlund A."/>
        </authorList>
    </citation>
    <scope>NUCLEOTIDE SEQUENCE</scope>
    <source>
        <strain evidence="2">JCVI_29_bin.11</strain>
    </source>
</reference>
<evidence type="ECO:0000256" key="1">
    <source>
        <dbReference type="SAM" id="Phobius"/>
    </source>
</evidence>
<feature type="transmembrane region" description="Helical" evidence="1">
    <location>
        <begin position="12"/>
        <end position="28"/>
    </location>
</feature>
<evidence type="ECO:0000313" key="2">
    <source>
        <dbReference type="EMBL" id="MBF1659720.1"/>
    </source>
</evidence>
<feature type="transmembrane region" description="Helical" evidence="1">
    <location>
        <begin position="177"/>
        <end position="198"/>
    </location>
</feature>
<evidence type="ECO:0000313" key="3">
    <source>
        <dbReference type="Proteomes" id="UP000713964"/>
    </source>
</evidence>
<accession>A0A930KZ90</accession>
<name>A0A930KZ90_9MICC</name>
<protein>
    <submittedName>
        <fullName evidence="2">Uncharacterized protein</fullName>
    </submittedName>
</protein>
<feature type="transmembrane region" description="Helical" evidence="1">
    <location>
        <begin position="34"/>
        <end position="52"/>
    </location>
</feature>
<feature type="transmembrane region" description="Helical" evidence="1">
    <location>
        <begin position="64"/>
        <end position="82"/>
    </location>
</feature>
<gene>
    <name evidence="2" type="ORF">HXO58_07790</name>
</gene>
<dbReference type="Proteomes" id="UP000713964">
    <property type="component" value="Unassembled WGS sequence"/>
</dbReference>
<keyword evidence="1" id="KW-0472">Membrane</keyword>
<organism evidence="2 3">
    <name type="scientific">Rothia mucilaginosa</name>
    <dbReference type="NCBI Taxonomy" id="43675"/>
    <lineage>
        <taxon>Bacteria</taxon>
        <taxon>Bacillati</taxon>
        <taxon>Actinomycetota</taxon>
        <taxon>Actinomycetes</taxon>
        <taxon>Micrococcales</taxon>
        <taxon>Micrococcaceae</taxon>
        <taxon>Rothia</taxon>
    </lineage>
</organism>
<proteinExistence type="predicted"/>
<keyword evidence="1" id="KW-0812">Transmembrane</keyword>
<keyword evidence="1" id="KW-1133">Transmembrane helix</keyword>
<sequence>MMIPKNRITTSILTGASVASATVILSIFEPDRLVLPAVLLAAILIFSAPYLTFGRSEGVSDGRAYHLAAVVAGIATGLVILGQPTEGRLIPTIAEAAQQGGSMLATGLAGWALWKAGAHSMPTLPDVLNGKLVWATSAAAGYFLLTGTLSVVLLEVTLLTTHYLLRAKYKSLHVDLNFAQIVAVQVCLMMNMMFLMFLP</sequence>
<dbReference type="AlphaFoldDB" id="A0A930KZ90"/>
<feature type="transmembrane region" description="Helical" evidence="1">
    <location>
        <begin position="142"/>
        <end position="165"/>
    </location>
</feature>